<dbReference type="EMBL" id="FNYO01000017">
    <property type="protein sequence ID" value="SEI73015.1"/>
    <property type="molecule type" value="Genomic_DNA"/>
</dbReference>
<name>A0A1H6T9U6_9GAMM</name>
<evidence type="ECO:0000313" key="1">
    <source>
        <dbReference type="EMBL" id="SEI73015.1"/>
    </source>
</evidence>
<proteinExistence type="predicted"/>
<dbReference type="AlphaFoldDB" id="A0A1H6T9U6"/>
<dbReference type="STRING" id="170623.SAMN04244579_01806"/>
<protein>
    <submittedName>
        <fullName evidence="1">Cysteine-rich CWC</fullName>
    </submittedName>
</protein>
<dbReference type="InterPro" id="IPR032720">
    <property type="entry name" value="Cys_rich_CWC"/>
</dbReference>
<organism evidence="1 2">
    <name type="scientific">Azotobacter beijerinckii</name>
    <dbReference type="NCBI Taxonomy" id="170623"/>
    <lineage>
        <taxon>Bacteria</taxon>
        <taxon>Pseudomonadati</taxon>
        <taxon>Pseudomonadota</taxon>
        <taxon>Gammaproteobacteria</taxon>
        <taxon>Pseudomonadales</taxon>
        <taxon>Pseudomonadaceae</taxon>
        <taxon>Azotobacter</taxon>
    </lineage>
</organism>
<dbReference type="RefSeq" id="WP_090898834.1">
    <property type="nucleotide sequence ID" value="NZ_FNYO01000017.1"/>
</dbReference>
<sequence length="72" mass="7693">MSLNTDPKRCPLCGDGNACGLASPSRSAECWCFSKPANPDALKCLPADLCNQACLCPRCLQRLHDETTPDAP</sequence>
<dbReference type="Pfam" id="PF14375">
    <property type="entry name" value="Cys_rich_CWC"/>
    <property type="match status" value="1"/>
</dbReference>
<accession>A0A1H6T9U6</accession>
<gene>
    <name evidence="1" type="ORF">SAMN04244579_01806</name>
</gene>
<evidence type="ECO:0000313" key="2">
    <source>
        <dbReference type="Proteomes" id="UP000199005"/>
    </source>
</evidence>
<dbReference type="Proteomes" id="UP000199005">
    <property type="component" value="Unassembled WGS sequence"/>
</dbReference>
<reference evidence="1 2" key="1">
    <citation type="submission" date="2016-10" db="EMBL/GenBank/DDBJ databases">
        <authorList>
            <person name="de Groot N.N."/>
        </authorList>
    </citation>
    <scope>NUCLEOTIDE SEQUENCE [LARGE SCALE GENOMIC DNA]</scope>
    <source>
        <strain evidence="1 2">DSM 1041</strain>
    </source>
</reference>